<dbReference type="Proteomes" id="UP000790377">
    <property type="component" value="Unassembled WGS sequence"/>
</dbReference>
<sequence length="1078" mass="119247">MDARIRGMLTVSKTQPVPLEVQTLHSFLMVQEMDTAQVFSATLPLDAGQTDTAWTTCSVCVCARKWSLHQPQGLAASAPSHRTSPAVAAIPVAAGSSLSVTSSNSLQVVARQSPITAYRGLSETSAGSTNDRRMRSAKRTLPQHQATRQLESSNVNSSSNPPNAGRTRGAAFKAAPRKSGPPRPYPSAAARSSGSSASLKDFSTTSSNAETPDVRFTIALLPYTVHQSPHADAKDPSPVLSWTKQDISIVTQRLQQAHLIIEVEVPAVGPVFEEFDAAITQHCADHDIHLPRKTAPSFILGEELRTPTSLAWHLVAPKKGRTTESLTWVTDPKAHTQFTFTAASLLSHPYGNATPNFLKPQILLFIVPRYGNLQAPIAPLIPLTNRRPTHYNQHLCFARRVMKPVLPALNGVPNICRPQCEVLVVNEADDKVGDLEEAVEDRSHKDVAEGEDDMSDASGDTFMPEFGEMLRDNMTLSGSGASAHTDTSRTVPSASSESRAETPLFFCERTRSCSPSVVIQEPPHNRRRLASPFPVLPGTPENLPGASTSTSATGVSLNTNVDNNGKFVPMPLLRAALALSSVQFTPLNDTPGAQSLGIIPTNSRTHQLWCAKIQRVTATADFSIAAHIKASTVGEGALVLLTYIGWMFGNRPRHAKLPEAIEEQTTSSTAKFLSVQDLSGLFHPTRRYEIGRGIGQGPELEVVTHALHLALAQKFYFTTRCGYHVLRLHGSTQPIPERVGMLKTIGFLILLHFYLLGSAPFSLSPFVLLSIFRSDQWLDIDMQLLEHHLDSSTMATIRVVADWPLDQPISSDPSSEIFQVIVEAGMDPSAISLVRTQEEHDGLVRSIISYLTIGHLPGYWKAHPDYLSLREGFNFLLEDKSLMCKYRLLDSFLGCANDFIDWTYNRTVRTVDDIISRIEFEEAPDTPFHEDNAKMMERLKLHLLHYLRGRGHPNHPDIRSLLGDQVVTESANDPLLRVKAFWKISTSQELLPTSSRRRLQVILQHEWFTIYPIANKENLTVDWGPEKPVHFSSCLWEAEFTNNAHFRFILSWDPQDGEVSLFERWLHPQLLDNSFNLC</sequence>
<evidence type="ECO:0000313" key="2">
    <source>
        <dbReference type="Proteomes" id="UP000790377"/>
    </source>
</evidence>
<comment type="caution">
    <text evidence="1">The sequence shown here is derived from an EMBL/GenBank/DDBJ whole genome shotgun (WGS) entry which is preliminary data.</text>
</comment>
<keyword evidence="2" id="KW-1185">Reference proteome</keyword>
<reference evidence="1" key="1">
    <citation type="journal article" date="2021" name="New Phytol.">
        <title>Evolutionary innovations through gain and loss of genes in the ectomycorrhizal Boletales.</title>
        <authorList>
            <person name="Wu G."/>
            <person name="Miyauchi S."/>
            <person name="Morin E."/>
            <person name="Kuo A."/>
            <person name="Drula E."/>
            <person name="Varga T."/>
            <person name="Kohler A."/>
            <person name="Feng B."/>
            <person name="Cao Y."/>
            <person name="Lipzen A."/>
            <person name="Daum C."/>
            <person name="Hundley H."/>
            <person name="Pangilinan J."/>
            <person name="Johnson J."/>
            <person name="Barry K."/>
            <person name="LaButti K."/>
            <person name="Ng V."/>
            <person name="Ahrendt S."/>
            <person name="Min B."/>
            <person name="Choi I.G."/>
            <person name="Park H."/>
            <person name="Plett J.M."/>
            <person name="Magnuson J."/>
            <person name="Spatafora J.W."/>
            <person name="Nagy L.G."/>
            <person name="Henrissat B."/>
            <person name="Grigoriev I.V."/>
            <person name="Yang Z.L."/>
            <person name="Xu J."/>
            <person name="Martin F.M."/>
        </authorList>
    </citation>
    <scope>NUCLEOTIDE SEQUENCE</scope>
    <source>
        <strain evidence="1">ATCC 28755</strain>
    </source>
</reference>
<protein>
    <submittedName>
        <fullName evidence="1">Uncharacterized protein</fullName>
    </submittedName>
</protein>
<accession>A0ACB8A192</accession>
<proteinExistence type="predicted"/>
<evidence type="ECO:0000313" key="1">
    <source>
        <dbReference type="EMBL" id="KAH7906783.1"/>
    </source>
</evidence>
<name>A0ACB8A192_9AGAM</name>
<dbReference type="EMBL" id="MU267976">
    <property type="protein sequence ID" value="KAH7906783.1"/>
    <property type="molecule type" value="Genomic_DNA"/>
</dbReference>
<gene>
    <name evidence="1" type="ORF">BJ138DRAFT_1218568</name>
</gene>
<organism evidence="1 2">
    <name type="scientific">Hygrophoropsis aurantiaca</name>
    <dbReference type="NCBI Taxonomy" id="72124"/>
    <lineage>
        <taxon>Eukaryota</taxon>
        <taxon>Fungi</taxon>
        <taxon>Dikarya</taxon>
        <taxon>Basidiomycota</taxon>
        <taxon>Agaricomycotina</taxon>
        <taxon>Agaricomycetes</taxon>
        <taxon>Agaricomycetidae</taxon>
        <taxon>Boletales</taxon>
        <taxon>Coniophorineae</taxon>
        <taxon>Hygrophoropsidaceae</taxon>
        <taxon>Hygrophoropsis</taxon>
    </lineage>
</organism>